<dbReference type="Proteomes" id="UP000637239">
    <property type="component" value="Chromosome 1"/>
</dbReference>
<name>A0A7R7VFD0_ASPCH</name>
<dbReference type="RefSeq" id="XP_043132294.1">
    <property type="nucleotide sequence ID" value="XM_043275714.1"/>
</dbReference>
<evidence type="ECO:0000256" key="1">
    <source>
        <dbReference type="SAM" id="Phobius"/>
    </source>
</evidence>
<dbReference type="GeneID" id="66978131"/>
<dbReference type="InterPro" id="IPR005804">
    <property type="entry name" value="FA_desaturase_dom"/>
</dbReference>
<protein>
    <recommendedName>
        <fullName evidence="2">Fatty acid desaturase domain-containing protein</fullName>
    </recommendedName>
</protein>
<evidence type="ECO:0000259" key="2">
    <source>
        <dbReference type="Pfam" id="PF00487"/>
    </source>
</evidence>
<accession>A0A7R7VFD0</accession>
<reference evidence="3" key="2">
    <citation type="submission" date="2021-02" db="EMBL/GenBank/DDBJ databases">
        <title>Aspergillus chevalieri M1 genome sequence.</title>
        <authorList>
            <person name="Kadooka C."/>
            <person name="Mori K."/>
            <person name="Futagami T."/>
        </authorList>
    </citation>
    <scope>NUCLEOTIDE SEQUENCE</scope>
    <source>
        <strain evidence="3">M1</strain>
    </source>
</reference>
<evidence type="ECO:0000313" key="4">
    <source>
        <dbReference type="Proteomes" id="UP000637239"/>
    </source>
</evidence>
<dbReference type="GO" id="GO:0006629">
    <property type="term" value="P:lipid metabolic process"/>
    <property type="evidence" value="ECO:0007669"/>
    <property type="project" value="InterPro"/>
</dbReference>
<sequence>MPNMDPATFIDPQLTLPDHLVIDNILDDANLQGAVSGRDKLTTQETIQKLEDLNDISHPSFDPTVFQSWDMSVLQARLPSVVQKYVLQPYISWAQGIVRFKTDVVMLTHLILYFTTLVPSALLLHYHFSWTHGILHWILQLWYCGAFTLMKHQHIHMNGVLSPKYYLFDVLFPYLLDPLLGHTWNSYYYHHIKHHHVEGNGPNDLSTTMWYDRDSVFDFSCYVGRFFFLIWFDLPLYFARKGQTKHAARAAFWELSNYTMIYLLYNYGNSRATLFTLILPLTVMRVGLMVGNWGQHAFIDPKDPYSDFLSSITLIDVPSNRFSFNDGYHTSHHLNPHRHWRGHPVAFTKQKGRYAEEGALVFRNIDYIFITVKLLQKDYMHLAKCLVPMGNQINMTLEERVQMLQARTRRFQSDKKKE</sequence>
<keyword evidence="1" id="KW-0812">Transmembrane</keyword>
<keyword evidence="4" id="KW-1185">Reference proteome</keyword>
<dbReference type="Pfam" id="PF00487">
    <property type="entry name" value="FA_desaturase"/>
    <property type="match status" value="1"/>
</dbReference>
<proteinExistence type="predicted"/>
<keyword evidence="1" id="KW-0472">Membrane</keyword>
<feature type="transmembrane region" description="Helical" evidence="1">
    <location>
        <begin position="104"/>
        <end position="128"/>
    </location>
</feature>
<reference evidence="3" key="1">
    <citation type="submission" date="2021-01" db="EMBL/GenBank/DDBJ databases">
        <authorList>
            <consortium name="Aspergillus chevalieri M1 genome sequencing consortium"/>
            <person name="Kazuki M."/>
            <person name="Futagami T."/>
        </authorList>
    </citation>
    <scope>NUCLEOTIDE SEQUENCE</scope>
    <source>
        <strain evidence="3">M1</strain>
    </source>
</reference>
<dbReference type="AlphaFoldDB" id="A0A7R7VFD0"/>
<dbReference type="PANTHER" id="PTHR36459:SF1">
    <property type="entry name" value="FATTY ACID DESATURASE DOMAIN-CONTAINING PROTEIN-RELATED"/>
    <property type="match status" value="1"/>
</dbReference>
<feature type="transmembrane region" description="Helical" evidence="1">
    <location>
        <begin position="134"/>
        <end position="153"/>
    </location>
</feature>
<gene>
    <name evidence="3" type="ORF">ACHE_11174S</name>
</gene>
<feature type="domain" description="Fatty acid desaturase" evidence="2">
    <location>
        <begin position="130"/>
        <end position="358"/>
    </location>
</feature>
<dbReference type="EMBL" id="AP024416">
    <property type="protein sequence ID" value="BCR83772.1"/>
    <property type="molecule type" value="Genomic_DNA"/>
</dbReference>
<feature type="transmembrane region" description="Helical" evidence="1">
    <location>
        <begin position="216"/>
        <end position="238"/>
    </location>
</feature>
<keyword evidence="1" id="KW-1133">Transmembrane helix</keyword>
<evidence type="ECO:0000313" key="3">
    <source>
        <dbReference type="EMBL" id="BCR83772.1"/>
    </source>
</evidence>
<feature type="transmembrane region" description="Helical" evidence="1">
    <location>
        <begin position="274"/>
        <end position="293"/>
    </location>
</feature>
<organism evidence="3 4">
    <name type="scientific">Aspergillus chevalieri</name>
    <name type="common">Eurotium chevalieri</name>
    <dbReference type="NCBI Taxonomy" id="182096"/>
    <lineage>
        <taxon>Eukaryota</taxon>
        <taxon>Fungi</taxon>
        <taxon>Dikarya</taxon>
        <taxon>Ascomycota</taxon>
        <taxon>Pezizomycotina</taxon>
        <taxon>Eurotiomycetes</taxon>
        <taxon>Eurotiomycetidae</taxon>
        <taxon>Eurotiales</taxon>
        <taxon>Aspergillaceae</taxon>
        <taxon>Aspergillus</taxon>
        <taxon>Aspergillus subgen. Aspergillus</taxon>
    </lineage>
</organism>
<dbReference type="KEGG" id="ache:ACHE_11174S"/>
<dbReference type="PANTHER" id="PTHR36459">
    <property type="entry name" value="ORF"/>
    <property type="match status" value="1"/>
</dbReference>